<sequence>MKPDNAVYGTSEHLSERVEELKEVLKRLHKHGSLLDKQKHKLADVVDSMEEMLDKQLSS</sequence>
<protein>
    <submittedName>
        <fullName evidence="1">Uncharacterized protein</fullName>
    </submittedName>
</protein>
<proteinExistence type="predicted"/>
<dbReference type="Proteomes" id="UP000002012">
    <property type="component" value="Chromosome"/>
</dbReference>
<dbReference type="AlphaFoldDB" id="D4H797"/>
<name>D4H797_DENA2</name>
<dbReference type="InParanoid" id="D4H797"/>
<dbReference type="KEGG" id="dap:Dacet_1124"/>
<organism evidence="1 2">
    <name type="scientific">Denitrovibrio acetiphilus (strain DSM 12809 / NBRC 114555 / N2460)</name>
    <dbReference type="NCBI Taxonomy" id="522772"/>
    <lineage>
        <taxon>Bacteria</taxon>
        <taxon>Pseudomonadati</taxon>
        <taxon>Deferribacterota</taxon>
        <taxon>Deferribacteres</taxon>
        <taxon>Deferribacterales</taxon>
        <taxon>Geovibrionaceae</taxon>
        <taxon>Denitrovibrio</taxon>
    </lineage>
</organism>
<evidence type="ECO:0000313" key="1">
    <source>
        <dbReference type="EMBL" id="ADD67896.1"/>
    </source>
</evidence>
<dbReference type="PaxDb" id="522772-Dacet_1124"/>
<reference evidence="1 2" key="1">
    <citation type="journal article" date="2010" name="Stand. Genomic Sci.">
        <title>Complete genome sequence of Denitrovibrio acetiphilus type strain (N2460).</title>
        <authorList>
            <person name="Kiss H."/>
            <person name="Lang E."/>
            <person name="Lapidus A."/>
            <person name="Copeland A."/>
            <person name="Nolan M."/>
            <person name="Glavina Del Rio T."/>
            <person name="Chen F."/>
            <person name="Lucas S."/>
            <person name="Tice H."/>
            <person name="Cheng J.F."/>
            <person name="Han C."/>
            <person name="Goodwin L."/>
            <person name="Pitluck S."/>
            <person name="Liolios K."/>
            <person name="Pati A."/>
            <person name="Ivanova N."/>
            <person name="Mavromatis K."/>
            <person name="Chen A."/>
            <person name="Palaniappan K."/>
            <person name="Land M."/>
            <person name="Hauser L."/>
            <person name="Chang Y.J."/>
            <person name="Jeffries C.D."/>
            <person name="Detter J.C."/>
            <person name="Brettin T."/>
            <person name="Spring S."/>
            <person name="Rohde M."/>
            <person name="Goker M."/>
            <person name="Woyke T."/>
            <person name="Bristow J."/>
            <person name="Eisen J.A."/>
            <person name="Markowitz V."/>
            <person name="Hugenholtz P."/>
            <person name="Kyrpides N.C."/>
            <person name="Klenk H.P."/>
        </authorList>
    </citation>
    <scope>NUCLEOTIDE SEQUENCE [LARGE SCALE GENOMIC DNA]</scope>
    <source>
        <strain evidence="2">DSM 12809 / NBRC 114555 / N2460</strain>
    </source>
</reference>
<accession>D4H797</accession>
<keyword evidence="2" id="KW-1185">Reference proteome</keyword>
<dbReference type="RefSeq" id="WP_013010420.1">
    <property type="nucleotide sequence ID" value="NC_013943.1"/>
</dbReference>
<dbReference type="HOGENOM" id="CLU_2952797_0_0_0"/>
<dbReference type="EMBL" id="CP001968">
    <property type="protein sequence ID" value="ADD67896.1"/>
    <property type="molecule type" value="Genomic_DNA"/>
</dbReference>
<evidence type="ECO:0000313" key="2">
    <source>
        <dbReference type="Proteomes" id="UP000002012"/>
    </source>
</evidence>
<gene>
    <name evidence="1" type="ordered locus">Dacet_1124</name>
</gene>